<name>A0A1F5ZTG8_9BACT</name>
<feature type="transmembrane region" description="Helical" evidence="5">
    <location>
        <begin position="84"/>
        <end position="106"/>
    </location>
</feature>
<feature type="domain" description="O-antigen ligase-related" evidence="6">
    <location>
        <begin position="240"/>
        <end position="368"/>
    </location>
</feature>
<proteinExistence type="predicted"/>
<feature type="transmembrane region" description="Helical" evidence="5">
    <location>
        <begin position="382"/>
        <end position="398"/>
    </location>
</feature>
<feature type="transmembrane region" description="Helical" evidence="5">
    <location>
        <begin position="404"/>
        <end position="422"/>
    </location>
</feature>
<feature type="transmembrane region" description="Helical" evidence="5">
    <location>
        <begin position="235"/>
        <end position="266"/>
    </location>
</feature>
<sequence length="427" mass="48131">MKLNWLPYLLFILLPTQLGKYFFLPAAYISGLRSDYLAISFYLTDIISALIILGYFLRVNRHPELVSGSVLIKMLKRVQHDKHLSFSPFLFFSLSLFLYLFLSSLFISVNPIISLFKLLKLLEIGLLCFVLIRLRPDISKIILSISIGAFYSSVLAILQFIKGGSLNGLWWFLGERTFTVTTPGIAAFSLNGMRFLRPYAAFPHPNVLAGFLAISSLSIIWYLRYKKPLSKKVFYYFAGVLVFGLIALILTASRNAIFAYAIGILLLLKPVKFDGKSVIAFFTCVLISIFIPLFISIPNESILERKALIKKSFDIIQSSGVLGVGLNGFIQIPNNTMHFMGVGAYQPVHNVFLLILAETGMVGVFLFLVIVHLIFCDYKLSFVSFSPVLFSLFLLSLFDHYLFTLQEGMLITVSVISLAFLARKKYT</sequence>
<feature type="transmembrane region" description="Helical" evidence="5">
    <location>
        <begin position="315"/>
        <end position="332"/>
    </location>
</feature>
<dbReference type="AlphaFoldDB" id="A0A1F5ZTG8"/>
<organism evidence="7 8">
    <name type="scientific">Candidatus Gottesmanbacteria bacterium RIFCSPHIGHO2_02_FULL_39_11</name>
    <dbReference type="NCBI Taxonomy" id="1798382"/>
    <lineage>
        <taxon>Bacteria</taxon>
        <taxon>Candidatus Gottesmaniibacteriota</taxon>
    </lineage>
</organism>
<dbReference type="InterPro" id="IPR051533">
    <property type="entry name" value="WaaL-like"/>
</dbReference>
<feature type="transmembrane region" description="Helical" evidence="5">
    <location>
        <begin position="5"/>
        <end position="24"/>
    </location>
</feature>
<feature type="transmembrane region" description="Helical" evidence="5">
    <location>
        <begin position="36"/>
        <end position="57"/>
    </location>
</feature>
<comment type="subcellular location">
    <subcellularLocation>
        <location evidence="1">Membrane</location>
        <topology evidence="1">Multi-pass membrane protein</topology>
    </subcellularLocation>
</comment>
<gene>
    <name evidence="7" type="ORF">A3D77_01390</name>
</gene>
<feature type="transmembrane region" description="Helical" evidence="5">
    <location>
        <begin position="352"/>
        <end position="375"/>
    </location>
</feature>
<keyword evidence="4 5" id="KW-0472">Membrane</keyword>
<evidence type="ECO:0000259" key="6">
    <source>
        <dbReference type="Pfam" id="PF04932"/>
    </source>
</evidence>
<dbReference type="Pfam" id="PF04932">
    <property type="entry name" value="Wzy_C"/>
    <property type="match status" value="1"/>
</dbReference>
<accession>A0A1F5ZTG8</accession>
<protein>
    <recommendedName>
        <fullName evidence="6">O-antigen ligase-related domain-containing protein</fullName>
    </recommendedName>
</protein>
<evidence type="ECO:0000256" key="3">
    <source>
        <dbReference type="ARBA" id="ARBA00022989"/>
    </source>
</evidence>
<feature type="transmembrane region" description="Helical" evidence="5">
    <location>
        <begin position="202"/>
        <end position="223"/>
    </location>
</feature>
<evidence type="ECO:0000256" key="4">
    <source>
        <dbReference type="ARBA" id="ARBA00023136"/>
    </source>
</evidence>
<evidence type="ECO:0000313" key="7">
    <source>
        <dbReference type="EMBL" id="OGG15663.1"/>
    </source>
</evidence>
<dbReference type="PANTHER" id="PTHR37422:SF13">
    <property type="entry name" value="LIPOPOLYSACCHARIDE BIOSYNTHESIS PROTEIN PA4999-RELATED"/>
    <property type="match status" value="1"/>
</dbReference>
<evidence type="ECO:0000256" key="5">
    <source>
        <dbReference type="SAM" id="Phobius"/>
    </source>
</evidence>
<dbReference type="PANTHER" id="PTHR37422">
    <property type="entry name" value="TEICHURONIC ACID BIOSYNTHESIS PROTEIN TUAE"/>
    <property type="match status" value="1"/>
</dbReference>
<dbReference type="Proteomes" id="UP000176923">
    <property type="component" value="Unassembled WGS sequence"/>
</dbReference>
<dbReference type="STRING" id="1798382.A3D77_01390"/>
<comment type="caution">
    <text evidence="7">The sequence shown here is derived from an EMBL/GenBank/DDBJ whole genome shotgun (WGS) entry which is preliminary data.</text>
</comment>
<evidence type="ECO:0000256" key="2">
    <source>
        <dbReference type="ARBA" id="ARBA00022692"/>
    </source>
</evidence>
<reference evidence="7 8" key="1">
    <citation type="journal article" date="2016" name="Nat. Commun.">
        <title>Thousands of microbial genomes shed light on interconnected biogeochemical processes in an aquifer system.</title>
        <authorList>
            <person name="Anantharaman K."/>
            <person name="Brown C.T."/>
            <person name="Hug L.A."/>
            <person name="Sharon I."/>
            <person name="Castelle C.J."/>
            <person name="Probst A.J."/>
            <person name="Thomas B.C."/>
            <person name="Singh A."/>
            <person name="Wilkins M.J."/>
            <person name="Karaoz U."/>
            <person name="Brodie E.L."/>
            <person name="Williams K.H."/>
            <person name="Hubbard S.S."/>
            <person name="Banfield J.F."/>
        </authorList>
    </citation>
    <scope>NUCLEOTIDE SEQUENCE [LARGE SCALE GENOMIC DNA]</scope>
</reference>
<evidence type="ECO:0000313" key="8">
    <source>
        <dbReference type="Proteomes" id="UP000176923"/>
    </source>
</evidence>
<feature type="transmembrane region" description="Helical" evidence="5">
    <location>
        <begin position="278"/>
        <end position="295"/>
    </location>
</feature>
<evidence type="ECO:0000256" key="1">
    <source>
        <dbReference type="ARBA" id="ARBA00004141"/>
    </source>
</evidence>
<dbReference type="InterPro" id="IPR007016">
    <property type="entry name" value="O-antigen_ligase-rel_domated"/>
</dbReference>
<feature type="transmembrane region" description="Helical" evidence="5">
    <location>
        <begin position="141"/>
        <end position="161"/>
    </location>
</feature>
<keyword evidence="3 5" id="KW-1133">Transmembrane helix</keyword>
<dbReference type="GO" id="GO:0016020">
    <property type="term" value="C:membrane"/>
    <property type="evidence" value="ECO:0007669"/>
    <property type="project" value="UniProtKB-SubCell"/>
</dbReference>
<keyword evidence="2 5" id="KW-0812">Transmembrane</keyword>
<dbReference type="EMBL" id="MFJL01000019">
    <property type="protein sequence ID" value="OGG15663.1"/>
    <property type="molecule type" value="Genomic_DNA"/>
</dbReference>
<feature type="transmembrane region" description="Helical" evidence="5">
    <location>
        <begin position="112"/>
        <end position="134"/>
    </location>
</feature>